<feature type="coiled-coil region" evidence="8">
    <location>
        <begin position="1358"/>
        <end position="1467"/>
    </location>
</feature>
<keyword evidence="6" id="KW-0206">Cytoskeleton</keyword>
<feature type="compositionally biased region" description="Basic and acidic residues" evidence="9">
    <location>
        <begin position="2170"/>
        <end position="2179"/>
    </location>
</feature>
<name>A0ABQ7SHC0_PHRPL</name>
<dbReference type="PANTHER" id="PTHR18879">
    <property type="entry name" value="CENTROSOMAL PROTEIN OF 290 KDA"/>
    <property type="match status" value="1"/>
</dbReference>
<feature type="coiled-coil region" evidence="8">
    <location>
        <begin position="1206"/>
        <end position="1254"/>
    </location>
</feature>
<feature type="coiled-coil region" evidence="8">
    <location>
        <begin position="1030"/>
        <end position="1095"/>
    </location>
</feature>
<feature type="coiled-coil region" evidence="8">
    <location>
        <begin position="772"/>
        <end position="827"/>
    </location>
</feature>
<feature type="region of interest" description="Disordered" evidence="9">
    <location>
        <begin position="2156"/>
        <end position="2215"/>
    </location>
</feature>
<feature type="compositionally biased region" description="Basic and acidic residues" evidence="9">
    <location>
        <begin position="2190"/>
        <end position="2211"/>
    </location>
</feature>
<feature type="coiled-coil region" evidence="8">
    <location>
        <begin position="18"/>
        <end position="149"/>
    </location>
</feature>
<dbReference type="InterPro" id="IPR026201">
    <property type="entry name" value="Cep290"/>
</dbReference>
<feature type="coiled-coil region" evidence="8">
    <location>
        <begin position="659"/>
        <end position="738"/>
    </location>
</feature>
<evidence type="ECO:0000313" key="11">
    <source>
        <dbReference type="EMBL" id="KAH0616729.1"/>
    </source>
</evidence>
<feature type="compositionally biased region" description="Polar residues" evidence="9">
    <location>
        <begin position="2156"/>
        <end position="2169"/>
    </location>
</feature>
<evidence type="ECO:0000256" key="2">
    <source>
        <dbReference type="ARBA" id="ARBA00004300"/>
    </source>
</evidence>
<keyword evidence="7" id="KW-0966">Cell projection</keyword>
<dbReference type="PANTHER" id="PTHR18879:SF20">
    <property type="entry name" value="CENTROSOMAL PROTEIN OF 290 KDA"/>
    <property type="match status" value="1"/>
</dbReference>
<proteinExistence type="predicted"/>
<evidence type="ECO:0000256" key="8">
    <source>
        <dbReference type="SAM" id="Coils"/>
    </source>
</evidence>
<dbReference type="InterPro" id="IPR032321">
    <property type="entry name" value="Cep209_CC5"/>
</dbReference>
<feature type="coiled-coil region" evidence="8">
    <location>
        <begin position="968"/>
        <end position="995"/>
    </location>
</feature>
<evidence type="ECO:0000313" key="12">
    <source>
        <dbReference type="Proteomes" id="UP000826234"/>
    </source>
</evidence>
<evidence type="ECO:0000256" key="7">
    <source>
        <dbReference type="ARBA" id="ARBA00023273"/>
    </source>
</evidence>
<feature type="coiled-coil region" evidence="8">
    <location>
        <begin position="2731"/>
        <end position="2790"/>
    </location>
</feature>
<evidence type="ECO:0000256" key="1">
    <source>
        <dbReference type="ARBA" id="ARBA00004120"/>
    </source>
</evidence>
<evidence type="ECO:0000256" key="9">
    <source>
        <dbReference type="SAM" id="MobiDB-lite"/>
    </source>
</evidence>
<evidence type="ECO:0000256" key="3">
    <source>
        <dbReference type="ARBA" id="ARBA00022490"/>
    </source>
</evidence>
<keyword evidence="5 8" id="KW-0175">Coiled coil</keyword>
<feature type="coiled-coil region" evidence="8">
    <location>
        <begin position="1853"/>
        <end position="2016"/>
    </location>
</feature>
<feature type="coiled-coil region" evidence="8">
    <location>
        <begin position="212"/>
        <end position="419"/>
    </location>
</feature>
<evidence type="ECO:0000259" key="10">
    <source>
        <dbReference type="Pfam" id="PF16574"/>
    </source>
</evidence>
<dbReference type="Pfam" id="PF16574">
    <property type="entry name" value="CEP209_CC5"/>
    <property type="match status" value="1"/>
</dbReference>
<organism evidence="11 12">
    <name type="scientific">Phrynosoma platyrhinos</name>
    <name type="common">Desert horned lizard</name>
    <dbReference type="NCBI Taxonomy" id="52577"/>
    <lineage>
        <taxon>Eukaryota</taxon>
        <taxon>Metazoa</taxon>
        <taxon>Chordata</taxon>
        <taxon>Craniata</taxon>
        <taxon>Vertebrata</taxon>
        <taxon>Euteleostomi</taxon>
        <taxon>Lepidosauria</taxon>
        <taxon>Squamata</taxon>
        <taxon>Bifurcata</taxon>
        <taxon>Unidentata</taxon>
        <taxon>Episquamata</taxon>
        <taxon>Toxicofera</taxon>
        <taxon>Iguania</taxon>
        <taxon>Phrynosomatidae</taxon>
        <taxon>Phrynosomatinae</taxon>
        <taxon>Phrynosoma</taxon>
    </lineage>
</organism>
<feature type="coiled-coil region" evidence="8">
    <location>
        <begin position="858"/>
        <end position="892"/>
    </location>
</feature>
<comment type="caution">
    <text evidence="11">The sequence shown here is derived from an EMBL/GenBank/DDBJ whole genome shotgun (WGS) entry which is preliminary data.</text>
</comment>
<keyword evidence="4" id="KW-0970">Cilium biogenesis/degradation</keyword>
<dbReference type="EMBL" id="JAIPUX010005290">
    <property type="protein sequence ID" value="KAH0616729.1"/>
    <property type="molecule type" value="Genomic_DNA"/>
</dbReference>
<comment type="subcellular location">
    <subcellularLocation>
        <location evidence="1">Cytoplasm</location>
        <location evidence="1">Cytoskeleton</location>
        <location evidence="1">Cilium basal body</location>
    </subcellularLocation>
    <subcellularLocation>
        <location evidence="2">Cytoplasm</location>
        <location evidence="2">Cytoskeleton</location>
        <location evidence="2">Microtubule organizing center</location>
        <location evidence="2">Centrosome</location>
    </subcellularLocation>
</comment>
<feature type="coiled-coil region" evidence="8">
    <location>
        <begin position="1141"/>
        <end position="1175"/>
    </location>
</feature>
<sequence length="2804" mass="326797">MAPILEWKKIMRVDPDALPRQEELADNLLEAVAKMKNQEVELALEEVEKAGEEQAKFENQLKTRVMKLEKELEAAQRSTGGRDTRFLRDEIRQLERQLEQKDRELADMEKELEKEKKVNEQKKRMKKKNEQLRQDVIDYQRQIDTQKETLLSRRGEESDYRSQLSKKNFELVQYLDEIQVHELTEQLRAKNEEDDPLMIAVNEKVEEWKGILASKDEEIVEYQQMLLNLREKLKMAQLDTDKSSVMALQQIISELYIGVQERDSQIKLLTEQVEQYTKEMEKNALIIEGLKRELQTEKGLPSFRQQDCIEEIQVKLHTLEQKTKEAERIAEGIYGLEDAVAEINNLKKQLKIRDHEIESLIKEVNKLELKINDFLDENEDLRERLVLLRNNECSNALQIERLEEERVTLKQHIRKLAQEKGRRAATLGLDTDDLHLIDTFTEDLKIKRGKSEFMNIENTEEIKAKWSYQLASQVQMEDNSDGSKALTIDELYSSLGQESTEMLGTALCPVSEKESSKLKVDFPVSFSAMQRKQRTSTRQLVQRQEKQMKKTERHSHAHMSRCPAKTLSLDSQEALPLTLLGKPVSSYVVQEVLLKDEEDNSEIKLLDLRTDLQGTGKDQIYFPESWPVEHLEGEIDCSQPMKAYQIDRNEQILRGLFTRNALNALNQNAELELDKFRSQKLENDYLAKELSERERDLEQNRNVIAKFQSKLKELVEENKHLEQGMKEILQAIKDMQKEPGVKGGEMALMIPSLERLVNAIELKNTEGTFDANLHLKTQVDQLTGRNEELRKELREAWKEAVNFSDQLSKANTKIANQEKEIELLRQSDGANIVFKAVNLPEGMAPSSRNIINSQNEYLIHLLQELEDKEQLLKKLEEAVEEYKRKFAVTRHQQGLLEREHWQTSGEKIQEEKRKLEYQKEQDDIKIKEYYNLLDVLQKDNDDSRRHFADYSRKITVLRVNERSLTRQYTTLLEMERQLRKENEKMRSELTSMETAVQEKIGCLQRFKDMATFKITALQKVLDHSVPLNDLEVANKQYNELTAKYRDILQKDNLLVQRTTNLEYLEHENASMKEQMESLNKELEITKEKLHTIEQAWEQTVKLGGDSATDKAAKAITNTEIVSISKKITMLEMKELNERQRAEHSQRMYEHLRNTLKQVEERNFELETKFAELTKINLEAQKVEQSLRDELSNSVSKAVSEADRRRIMDLEKSETELKIEVSKLRELSDIAKMQVTALENRQQSREKEVESLRMQILDYQTQSDEKTLIAKLHQHVVALQISEATAVSKLEAAISKLQKMEIVNMRLEQKLDDKEQALYYARLEGRNRAKHLRQTVQSLRRQFSGALPLAQQEKFSKTMIQLQNDKLKMLDDIQHAQQERRNAEMRALELEMKLKGLEELIATLKDTRGAQKVIEWHMKIEELRLQELKLNRELATKKEEIKYLNSILSEYERTISNLEEEVVQQNKFHEERQMAWDQREVELERQLDMYDRQQRDLLSTAHKLDETTGSVPDPSLSLPHQLEQAVRKVREHVRTILEMQITCKSLEEKLKEKEAALWKAEQNILSRDKVINELRLRLPASLEREKIIAQLDQKDDEPAAHAHALKVAHQTIANMQARLNQKEEVLKKYQHLLAKAREEQEEIAKKHEEDLRVLHQKLDLHADNSFNKFKQTAMELMKKPSLTVAANKHFIRLAEMEQTVAEQDSSLASLLNKLKKTSSDLQKQKQITVAKIKEFDNIRAQLERKHAAEEKKLKDEVDELRSLLSQMEKELMNIKTELEAQREANNRAPTTTMKNLVERLKNQLALKEKQQKALSKALLELRAEMTAAAEQQIISIASQKEAHMNVQQIVDKHTKELKTQIEDLNDQLSKLKDALKSSKNKENSLLDDLDDLNQELQKKIKAHMKVLREKDEMEKEIEELKKRIKRLTTSVQGKADDQTLIDELQRKIKKMEIELGKKTDESEKKTPREDKSQKEELIRWEESKKWQTKTEGMRNKLKEKEKEVESLTKQLTTVKELFSKADKEKLALQKKLKSCGVTVDQVVGARVSESERELEELRKRNVDLENEIVHLKTQYAVPRDSVVEDLHLKNRYLQERLVVLEKQLSKDTFSRPSNVPCETSLANTPITVNSFSKHNHLKYTPKKTLLDKTKSRHRSFLNMTNGKNNGINKTHTIDESHDTAEDVAVSDTAEEQFKNSRKQEDLKASSEAEKCSSPEAENYIEQENVSAGEDNVDQQCEISQKETEDICRHSRSNNEEEKESRHESCPDKENCIQCDSEETTNLPLKIDAEMENNNEEVVEDTCESHETAKGKSEFCEVPQVCHCKYISRYSPSQFLCVANLSYTSGLGSDDQYQKEQELQKENLILSSENMELRFQLEQANKDLPRLKVYILHVGCFSPKTSNHSYYQIKPSHFMSSFTPMNCLFPVKSLRVANLTMSGRSGKTIPELEKTIGLMKKVVERVQRENEELKKAPRVVSSEKITSLEQENECLKSELEKLKLHLGGELSTRYELKTKGTEKIIAENERLRKELKKEAENAEKLRIAKINLEIINEKLTAELEETIKKLNMAESRIPQLEGADSKNWKSMVITRMYENKMKEMEADIAKKAQAISDLKQQLEKAKEEYTRDIKEQIELLQHYPESTQTEQELVRELQLLRLTNDRLEKEKAELVHQLEASQNLSEVKEGHSFTAEKTGNYKLLAEDLKTQLKTSDLEQQRLQVGIAAISHFQLKSHSNILIRINDFEEEVRKLKNELDNFDPSFFEEIEDLKYNYNEEVKKNIILEERLKTLSEQFGVHVDIPARVSID</sequence>
<dbReference type="Proteomes" id="UP000826234">
    <property type="component" value="Unassembled WGS sequence"/>
</dbReference>
<feature type="coiled-coil region" evidence="8">
    <location>
        <begin position="2046"/>
        <end position="2102"/>
    </location>
</feature>
<evidence type="ECO:0000256" key="4">
    <source>
        <dbReference type="ARBA" id="ARBA00022794"/>
    </source>
</evidence>
<evidence type="ECO:0000256" key="5">
    <source>
        <dbReference type="ARBA" id="ARBA00023054"/>
    </source>
</evidence>
<evidence type="ECO:0000256" key="6">
    <source>
        <dbReference type="ARBA" id="ARBA00023212"/>
    </source>
</evidence>
<reference evidence="11 12" key="1">
    <citation type="journal article" date="2022" name="Gigascience">
        <title>A chromosome-level genome assembly and annotation of the desert horned lizard, Phrynosoma platyrhinos, provides insight into chromosomal rearrangements among reptiles.</title>
        <authorList>
            <person name="Koochekian N."/>
            <person name="Ascanio A."/>
            <person name="Farleigh K."/>
            <person name="Card D.C."/>
            <person name="Schield D.R."/>
            <person name="Castoe T.A."/>
            <person name="Jezkova T."/>
        </authorList>
    </citation>
    <scope>NUCLEOTIDE SEQUENCE [LARGE SCALE GENOMIC DNA]</scope>
    <source>
        <strain evidence="11">NK-2021</strain>
    </source>
</reference>
<feature type="coiled-coil region" evidence="8">
    <location>
        <begin position="1692"/>
        <end position="1823"/>
    </location>
</feature>
<gene>
    <name evidence="11" type="ORF">JD844_028086</name>
</gene>
<feature type="coiled-coil region" evidence="8">
    <location>
        <begin position="2450"/>
        <end position="2678"/>
    </location>
</feature>
<feature type="coiled-coil region" evidence="8">
    <location>
        <begin position="1535"/>
        <end position="1562"/>
    </location>
</feature>
<keyword evidence="12" id="KW-1185">Reference proteome</keyword>
<accession>A0ABQ7SHC0</accession>
<feature type="coiled-coil region" evidence="8">
    <location>
        <begin position="1289"/>
        <end position="1316"/>
    </location>
</feature>
<keyword evidence="3" id="KW-0963">Cytoplasm</keyword>
<feature type="domain" description="Centrosomal protein of 290kDa coiled-coil region" evidence="10">
    <location>
        <begin position="1357"/>
        <end position="1484"/>
    </location>
</feature>
<protein>
    <recommendedName>
        <fullName evidence="10">Centrosomal protein of 290kDa coiled-coil region domain-containing protein</fullName>
    </recommendedName>
</protein>
<dbReference type="Gene3D" id="6.10.140.920">
    <property type="match status" value="1"/>
</dbReference>
<feature type="coiled-coil region" evidence="8">
    <location>
        <begin position="1604"/>
        <end position="1656"/>
    </location>
</feature>
<feature type="region of interest" description="Disordered" evidence="9">
    <location>
        <begin position="2242"/>
        <end position="2267"/>
    </location>
</feature>